<dbReference type="PANTHER" id="PTHR11439">
    <property type="entry name" value="GAG-POL-RELATED RETROTRANSPOSON"/>
    <property type="match status" value="1"/>
</dbReference>
<dbReference type="OrthoDB" id="3432594at2759"/>
<protein>
    <recommendedName>
        <fullName evidence="1">Reverse transcriptase Ty1/copia-type domain-containing protein</fullName>
    </recommendedName>
</protein>
<proteinExistence type="predicted"/>
<dbReference type="Proteomes" id="UP000077154">
    <property type="component" value="Unassembled WGS sequence"/>
</dbReference>
<dbReference type="Pfam" id="PF07727">
    <property type="entry name" value="RVT_2"/>
    <property type="match status" value="1"/>
</dbReference>
<sequence length="467" mass="54697">MWVFTYKFDNSGFLVKYKARLVVRGDLQRYSIHDETYAATLASRTFRALMAITAYFDLDTDQMDAINAFTNSRIDEEVYVRCADGYKEQGMCWKLNRALYGLRQSPLLWFRDFSETLTSLGLTQVPEAQCLFVSDTIIVFFYVDDICILSHPRHKREAIDFHTKLMEAYEFREIGELNWFLGIRIVRDRTQRKLWMCQDSYIEKIIASYKVTQTRMPRTPMITVELTPYNGQATKQEIHLYQRKIGSVNYAAVVTRPDIARTTQKLAEFLINPGPDHHAAADRLLLYLQGTKNYALQYGPNIDEPRFQCSSDASYADCEETRRSTEGYLFTLFGGAIDWRCTKQKTVSTSTTEAELLALSHCAKQLYWWQRFFSMIKLELHEEYTLQCDNLQTVRLLLKESPKLVTKLKHIDVHSHWLRQEVEHQKIHINWITTHEMPADGFTKALSRQKHEDFIKHLNLVDISRLL</sequence>
<reference evidence="2" key="1">
    <citation type="submission" date="2016-03" db="EMBL/GenBank/DDBJ databases">
        <title>Updated assembly of Pseudogymnoascus destructans, the fungus causing white-nose syndrome of bats.</title>
        <authorList>
            <person name="Palmer J.M."/>
            <person name="Drees K.P."/>
            <person name="Foster J.T."/>
            <person name="Lindner D.L."/>
        </authorList>
    </citation>
    <scope>NUCLEOTIDE SEQUENCE [LARGE SCALE GENOMIC DNA]</scope>
    <source>
        <strain evidence="2">20631-21</strain>
    </source>
</reference>
<dbReference type="PANTHER" id="PTHR11439:SF438">
    <property type="entry name" value="REVERSE TRANSCRIPTASE TY1_COPIA-TYPE DOMAIN-CONTAINING PROTEIN"/>
    <property type="match status" value="1"/>
</dbReference>
<gene>
    <name evidence="2" type="ORF">VC83_09679</name>
</gene>
<evidence type="ECO:0000259" key="1">
    <source>
        <dbReference type="Pfam" id="PF07727"/>
    </source>
</evidence>
<dbReference type="CDD" id="cd09272">
    <property type="entry name" value="RNase_HI_RT_Ty1"/>
    <property type="match status" value="1"/>
</dbReference>
<dbReference type="AlphaFoldDB" id="A0A2P6FGP6"/>
<evidence type="ECO:0000313" key="2">
    <source>
        <dbReference type="EMBL" id="PQM43552.1"/>
    </source>
</evidence>
<dbReference type="InterPro" id="IPR013103">
    <property type="entry name" value="RVT_2"/>
</dbReference>
<accession>A0A2P6FGP6</accession>
<dbReference type="GeneID" id="36292709"/>
<name>A0A2P6FGP6_9PEZI</name>
<feature type="domain" description="Reverse transcriptase Ty1/copia-type" evidence="1">
    <location>
        <begin position="2"/>
        <end position="222"/>
    </location>
</feature>
<dbReference type="EMBL" id="KV441413">
    <property type="protein sequence ID" value="PQM43552.1"/>
    <property type="molecule type" value="Genomic_DNA"/>
</dbReference>
<organism evidence="2">
    <name type="scientific">Pseudogymnoascus destructans</name>
    <dbReference type="NCBI Taxonomy" id="655981"/>
    <lineage>
        <taxon>Eukaryota</taxon>
        <taxon>Fungi</taxon>
        <taxon>Dikarya</taxon>
        <taxon>Ascomycota</taxon>
        <taxon>Pezizomycotina</taxon>
        <taxon>Leotiomycetes</taxon>
        <taxon>Thelebolales</taxon>
        <taxon>Thelebolaceae</taxon>
        <taxon>Pseudogymnoascus</taxon>
    </lineage>
</organism>
<dbReference type="SUPFAM" id="SSF56672">
    <property type="entry name" value="DNA/RNA polymerases"/>
    <property type="match status" value="1"/>
</dbReference>
<dbReference type="VEuPathDB" id="FungiDB:GMDG_01419"/>
<dbReference type="RefSeq" id="XP_024328860.1">
    <property type="nucleotide sequence ID" value="XM_024473092.1"/>
</dbReference>
<dbReference type="InterPro" id="IPR043502">
    <property type="entry name" value="DNA/RNA_pol_sf"/>
</dbReference>